<evidence type="ECO:0000259" key="3">
    <source>
        <dbReference type="PROSITE" id="PS50085"/>
    </source>
</evidence>
<comment type="caution">
    <text evidence="4">The sequence shown here is derived from an EMBL/GenBank/DDBJ whole genome shotgun (WGS) entry which is preliminary data.</text>
</comment>
<dbReference type="GO" id="GO:0005737">
    <property type="term" value="C:cytoplasm"/>
    <property type="evidence" value="ECO:0007669"/>
    <property type="project" value="TreeGrafter"/>
</dbReference>
<protein>
    <submittedName>
        <fullName evidence="4">Tuberous sclerosis 2-like protein</fullName>
    </submittedName>
</protein>
<feature type="compositionally biased region" description="Polar residues" evidence="2">
    <location>
        <begin position="1163"/>
        <end position="1187"/>
    </location>
</feature>
<dbReference type="OrthoDB" id="19311at2759"/>
<feature type="domain" description="Rap-GAP" evidence="3">
    <location>
        <begin position="1548"/>
        <end position="1792"/>
    </location>
</feature>
<dbReference type="Proteomes" id="UP001150538">
    <property type="component" value="Unassembled WGS sequence"/>
</dbReference>
<dbReference type="Pfam" id="PF03542">
    <property type="entry name" value="Tuberin"/>
    <property type="match status" value="1"/>
</dbReference>
<sequence>MHPEESKEGRGHSPPVPQISPRPSITGNFTQLLRKVLTVNSPTDPGIESPNDKPSLGQTKIITPGLNLVMNSSTGGLSYQSQEVAASLSQPQPIHGTQAGENMAHIDDNSNSSPDTKTVVDSYNIVVDEGDLTLLNAPLDKRLAAIRRVVDLLKGAELRGGLILWNAVDDILKLSQTDSQARLVMLQLLKAMSSAWSLEEEGDDCLKEIRSQMLQLIYSSNSWDELVLSASCIGWASDSGRYICENEPQWLDKLYSWMWHGINACYPNGKHKHVGIRLSPIYPPITVASVDCDCIPSEGSDIFMRFSETFIGLITYSYPCLDEKLISLYAQRLCHYASEIREQDDNAVWVWSQPIHVKQTLEILKASISLGSMSPNAMFDCVYFLTLAVSLDNCKVLAGCIVRKLLTSWYLNDTIESMTFILSKLTDGTFVDKTEKAKLEVSLEGIVYFLTDLMGDEDQVLDFTVCTTNFLPVLGGSIKNESLNVSYHILRYLVQVVKNPNLSQLSLTNWNILFNIMDGIASHHMFSSGFQNIQASQQLGPSEQEPTTNIGDRQYHDITLFRSAISTYKEILLGAVNSVRHGSYKGSLSRLCQELYSRRELLDDEMAIALLRFDQKRGALKPGTPNWLERTNELTKCFYHDHKKGIPLRAEMIDIINSSFKRVPSLYSPEVGRKLIAGILETVPHENDPTLVNCFVPILEGVLQFGSTDLFDIAIRISCSSIEKPNEPISPNLPMDTSNNDHSSQSPTNAPNNFVPLERHGGKDLHQTLPSTYAETHGRYSRFSSDSNADVSTLQSDIAEEEALPIFNRVCIITRCLSVALETRLSSSFDTLLSMEEPSTTWSLAWKKQTLSLINMILNSIENPNVFTKTRYELLKVLLRLRATSSGNVYILPEGQSELRSEQKSLLLNTIRVPLLNKRLAPLEKVLGITNVSGPAGIDSKSDDVLFSLDRYISMFIWILKNERRHKIFKTALLGLSTQLGNTYFFSGAKDVLEHFIIVLIKEIDNSTLGANLIDRPEREVWMNTYVGGYRVLTAIIHYRFLFKKSITMSLVPIFMEGLLKGKRFTARPCIHALSICMLELENFRNYVHVIVSKYIRVLNTTEINVHIIDSVSSLARNPFVLKNLTANDYKDIFGIATRCIRNYHDSKRKRTSTLAAQKDMATASSSAVTSPNNNARQFHSQTSSGISSPNVAPSNAASFDRDQLTHMGIPPNKPRETKPPRNPTVYRHQRMGTEGVDRRGSITEDFRYMSSRAQPNISSVLSLKIEQSQADITLDQYVLTMAYQVFDMFYNLLNPKNKMLLFDRLLHSLLSINFDEKRLDMATEVCLDMMLMGIDLPCGWTKVFSLEKPNHSPDHLVRSWLHCRGVIQISAERNGQYGLITIRRSSGMIQKRVNLVDIFLSGKDHVDLLTNAVEKGEDSSQQQRPKTPPLGKSNESISPQGSLGRSSAMISLKNRPPFMQGTGMSIANNQIPPTHYSSKEPIIGNVKHLLRGNMVAHGKSEDNVTFYLGKDEKKSFFDSIVTAYPGMGILDPPMLIPENLDIVNRSINLLDKIPVIDTHKVAVLYVGPGQKHETEILQNTMGSRAYWAFIKGLGEIRKLTSLGNTFHGGLDTSGQEIDGRYCVSWQDEMSRLIFHVATLLPNDLKHDPNCNGKKRHIGNDYVHIIFNDSSLPYDFDTIPSEFNYVQIIITPTEDTAPMQGLDEDQPFDGEHLYSVITKTRENMPPIGPAMNPKLLTLTALPSFVRTTAIHSILFIHCYINCVVKEGLEFNSNWTRRLDQIKRIGQHIAKDHQQKQNTPKPSPTARRESTTLITRSRAQSTSDNHNHSATTGGHSVYDSATAMLQPNTASDLERVLSGADVLEYLISQSPPLDSSHIHP</sequence>
<feature type="region of interest" description="Disordered" evidence="2">
    <location>
        <begin position="1"/>
        <end position="26"/>
    </location>
</feature>
<dbReference type="FunFam" id="3.40.50.11210:FF:000001">
    <property type="entry name" value="Ral GTPase-activating protein subunit alpha-1 isoform 1"/>
    <property type="match status" value="1"/>
</dbReference>
<feature type="region of interest" description="Disordered" evidence="2">
    <location>
        <begin position="1788"/>
        <end position="1834"/>
    </location>
</feature>
<evidence type="ECO:0000313" key="4">
    <source>
        <dbReference type="EMBL" id="KAJ1922309.1"/>
    </source>
</evidence>
<dbReference type="PANTHER" id="PTHR10063">
    <property type="entry name" value="TUBERIN"/>
    <property type="match status" value="1"/>
</dbReference>
<dbReference type="EMBL" id="JANBPU010000001">
    <property type="protein sequence ID" value="KAJ1922309.1"/>
    <property type="molecule type" value="Genomic_DNA"/>
</dbReference>
<dbReference type="Gene3D" id="3.40.50.11210">
    <property type="entry name" value="Rap/Ran-GAP"/>
    <property type="match status" value="1"/>
</dbReference>
<dbReference type="GO" id="GO:0005634">
    <property type="term" value="C:nucleus"/>
    <property type="evidence" value="ECO:0007669"/>
    <property type="project" value="InterPro"/>
</dbReference>
<dbReference type="InterPro" id="IPR035974">
    <property type="entry name" value="Rap/Ran-GAP_sf"/>
</dbReference>
<dbReference type="SUPFAM" id="SSF111347">
    <property type="entry name" value="Rap/Ran-GAP"/>
    <property type="match status" value="1"/>
</dbReference>
<dbReference type="InterPro" id="IPR024584">
    <property type="entry name" value="Tuberin_N"/>
</dbReference>
<gene>
    <name evidence="4" type="primary">TSC2</name>
    <name evidence="4" type="ORF">H4219_000171</name>
</gene>
<feature type="region of interest" description="Disordered" evidence="2">
    <location>
        <begin position="726"/>
        <end position="768"/>
    </location>
</feature>
<feature type="region of interest" description="Disordered" evidence="2">
    <location>
        <begin position="92"/>
        <end position="115"/>
    </location>
</feature>
<dbReference type="InterPro" id="IPR018515">
    <property type="entry name" value="Tuberin-type_domain"/>
</dbReference>
<feature type="compositionally biased region" description="Low complexity" evidence="2">
    <location>
        <begin position="1188"/>
        <end position="1199"/>
    </location>
</feature>
<dbReference type="Pfam" id="PF02145">
    <property type="entry name" value="Rap_GAP"/>
    <property type="match status" value="1"/>
</dbReference>
<dbReference type="GO" id="GO:0005096">
    <property type="term" value="F:GTPase activator activity"/>
    <property type="evidence" value="ECO:0007669"/>
    <property type="project" value="UniProtKB-KW"/>
</dbReference>
<accession>A0A9W8A4L2</accession>
<feature type="compositionally biased region" description="Basic and acidic residues" evidence="2">
    <location>
        <begin position="1"/>
        <end position="11"/>
    </location>
</feature>
<organism evidence="4 5">
    <name type="scientific">Mycoemilia scoparia</name>
    <dbReference type="NCBI Taxonomy" id="417184"/>
    <lineage>
        <taxon>Eukaryota</taxon>
        <taxon>Fungi</taxon>
        <taxon>Fungi incertae sedis</taxon>
        <taxon>Zoopagomycota</taxon>
        <taxon>Kickxellomycotina</taxon>
        <taxon>Kickxellomycetes</taxon>
        <taxon>Kickxellales</taxon>
        <taxon>Kickxellaceae</taxon>
        <taxon>Mycoemilia</taxon>
    </lineage>
</organism>
<feature type="compositionally biased region" description="Basic and acidic residues" evidence="2">
    <location>
        <begin position="757"/>
        <end position="766"/>
    </location>
</feature>
<keyword evidence="1" id="KW-0343">GTPase activation</keyword>
<proteinExistence type="predicted"/>
<name>A0A9W8A4L2_9FUNG</name>
<evidence type="ECO:0000256" key="1">
    <source>
        <dbReference type="ARBA" id="ARBA00022468"/>
    </source>
</evidence>
<evidence type="ECO:0000313" key="5">
    <source>
        <dbReference type="Proteomes" id="UP001150538"/>
    </source>
</evidence>
<feature type="region of interest" description="Disordered" evidence="2">
    <location>
        <begin position="1163"/>
        <end position="1228"/>
    </location>
</feature>
<reference evidence="4" key="1">
    <citation type="submission" date="2022-07" db="EMBL/GenBank/DDBJ databases">
        <title>Phylogenomic reconstructions and comparative analyses of Kickxellomycotina fungi.</title>
        <authorList>
            <person name="Reynolds N.K."/>
            <person name="Stajich J.E."/>
            <person name="Barry K."/>
            <person name="Grigoriev I.V."/>
            <person name="Crous P."/>
            <person name="Smith M.E."/>
        </authorList>
    </citation>
    <scope>NUCLEOTIDE SEQUENCE</scope>
    <source>
        <strain evidence="4">NBRC 100468</strain>
    </source>
</reference>
<dbReference type="InterPro" id="IPR000331">
    <property type="entry name" value="Rap/Ran_GAP_dom"/>
</dbReference>
<dbReference type="GO" id="GO:0051056">
    <property type="term" value="P:regulation of small GTPase mediated signal transduction"/>
    <property type="evidence" value="ECO:0007669"/>
    <property type="project" value="InterPro"/>
</dbReference>
<feature type="region of interest" description="Disordered" evidence="2">
    <location>
        <begin position="1414"/>
        <end position="1445"/>
    </location>
</feature>
<dbReference type="Pfam" id="PF11864">
    <property type="entry name" value="DUF3384"/>
    <property type="match status" value="1"/>
</dbReference>
<dbReference type="InterPro" id="IPR027107">
    <property type="entry name" value="Tuberin/Ral-act_asu"/>
</dbReference>
<dbReference type="PROSITE" id="PS50085">
    <property type="entry name" value="RAPGAP"/>
    <property type="match status" value="1"/>
</dbReference>
<feature type="compositionally biased region" description="Polar residues" evidence="2">
    <location>
        <begin position="1434"/>
        <end position="1445"/>
    </location>
</feature>
<evidence type="ECO:0000256" key="2">
    <source>
        <dbReference type="SAM" id="MobiDB-lite"/>
    </source>
</evidence>
<feature type="compositionally biased region" description="Polar residues" evidence="2">
    <location>
        <begin position="1810"/>
        <end position="1833"/>
    </location>
</feature>
<feature type="compositionally biased region" description="Polar residues" evidence="2">
    <location>
        <begin position="735"/>
        <end position="752"/>
    </location>
</feature>
<keyword evidence="5" id="KW-1185">Reference proteome</keyword>
<dbReference type="PANTHER" id="PTHR10063:SF0">
    <property type="entry name" value="TUBERIN"/>
    <property type="match status" value="1"/>
</dbReference>